<feature type="transmembrane region" description="Helical" evidence="1">
    <location>
        <begin position="135"/>
        <end position="160"/>
    </location>
</feature>
<comment type="caution">
    <text evidence="3">The sequence shown here is derived from an EMBL/GenBank/DDBJ whole genome shotgun (WGS) entry which is preliminary data.</text>
</comment>
<evidence type="ECO:0000313" key="4">
    <source>
        <dbReference type="Proteomes" id="UP000768567"/>
    </source>
</evidence>
<dbReference type="Proteomes" id="UP000768567">
    <property type="component" value="Unassembled WGS sequence"/>
</dbReference>
<gene>
    <name evidence="3" type="ORF">INF35_04900</name>
</gene>
<keyword evidence="1" id="KW-1133">Transmembrane helix</keyword>
<evidence type="ECO:0000313" key="3">
    <source>
        <dbReference type="EMBL" id="MBE5037120.1"/>
    </source>
</evidence>
<organism evidence="3 4">
    <name type="scientific">Gemmiger gallinarum</name>
    <dbReference type="NCBI Taxonomy" id="2779354"/>
    <lineage>
        <taxon>Bacteria</taxon>
        <taxon>Bacillati</taxon>
        <taxon>Bacillota</taxon>
        <taxon>Clostridia</taxon>
        <taxon>Eubacteriales</taxon>
        <taxon>Gemmiger</taxon>
    </lineage>
</organism>
<feature type="transmembrane region" description="Helical" evidence="1">
    <location>
        <begin position="67"/>
        <end position="87"/>
    </location>
</feature>
<name>A0ABR9R2T6_9FIRM</name>
<dbReference type="InterPro" id="IPR036890">
    <property type="entry name" value="HATPase_C_sf"/>
</dbReference>
<reference evidence="3 4" key="1">
    <citation type="submission" date="2020-10" db="EMBL/GenBank/DDBJ databases">
        <title>ChiBAC.</title>
        <authorList>
            <person name="Zenner C."/>
            <person name="Hitch T.C.A."/>
            <person name="Clavel T."/>
        </authorList>
    </citation>
    <scope>NUCLEOTIDE SEQUENCE [LARGE SCALE GENOMIC DNA]</scope>
    <source>
        <strain evidence="3 4">DSM 109015</strain>
    </source>
</reference>
<dbReference type="RefSeq" id="WP_193500373.1">
    <property type="nucleotide sequence ID" value="NZ_JADCKC010000001.1"/>
</dbReference>
<feature type="domain" description="Sensor histidine kinase NatK-like C-terminal" evidence="2">
    <location>
        <begin position="349"/>
        <end position="450"/>
    </location>
</feature>
<dbReference type="EMBL" id="JADCKC010000001">
    <property type="protein sequence ID" value="MBE5037120.1"/>
    <property type="molecule type" value="Genomic_DNA"/>
</dbReference>
<keyword evidence="1" id="KW-0472">Membrane</keyword>
<feature type="transmembrane region" description="Helical" evidence="1">
    <location>
        <begin position="40"/>
        <end position="61"/>
    </location>
</feature>
<dbReference type="PANTHER" id="PTHR40448:SF1">
    <property type="entry name" value="TWO-COMPONENT SENSOR HISTIDINE KINASE"/>
    <property type="match status" value="1"/>
</dbReference>
<proteinExistence type="predicted"/>
<dbReference type="Pfam" id="PF14501">
    <property type="entry name" value="HATPase_c_5"/>
    <property type="match status" value="1"/>
</dbReference>
<keyword evidence="4" id="KW-1185">Reference proteome</keyword>
<dbReference type="PANTHER" id="PTHR40448">
    <property type="entry name" value="TWO-COMPONENT SENSOR HISTIDINE KINASE"/>
    <property type="match status" value="1"/>
</dbReference>
<sequence length="455" mass="52032">MEELTFIYREIILEFLFELYVFYGLTFFTQQRRPHFWARAAGGLAAVLVVAVGAAAAYQLWGDTVLGRIGVYLVLFAVTVVQMQLCFEPGLSTVVFCCSMAYASQNLGYKLRLMVWDVSQGFLYELWDDGHFAMYYRISYAVFFAVTAVAVYFIFIRRVIRHLNTWQMDRQMLTLCIFVLVIAVFLCSVEDIYFNNLSVQFASQTVSPEFLVLKETGNLFSVTCCAIVLQLACRTLEQRELKQEVEYLQYTIRQSRRQYEIAKDTIDLINIKCHDIRYKLASLAAKGGKIEEDAIRNLQKSISIYDAKIETGNQSLDVLLTEKSLYCEQNGITFSCMADGEKLDFLDGSDLYCLFGNIVDNALEAVKAISEQERRVINLLVKAQGNLLMIQEDNYFDGTLTFRDGLPVTTKEDKNYHGFGMRSIRMIVQKYDGELTTYVDGDVFHLNILFGTNGK</sequence>
<dbReference type="Gene3D" id="3.30.565.10">
    <property type="entry name" value="Histidine kinase-like ATPase, C-terminal domain"/>
    <property type="match status" value="1"/>
</dbReference>
<dbReference type="CDD" id="cd16935">
    <property type="entry name" value="HATPase_AgrC-ComD-like"/>
    <property type="match status" value="1"/>
</dbReference>
<feature type="transmembrane region" description="Helical" evidence="1">
    <location>
        <begin position="172"/>
        <end position="194"/>
    </location>
</feature>
<evidence type="ECO:0000259" key="2">
    <source>
        <dbReference type="Pfam" id="PF14501"/>
    </source>
</evidence>
<accession>A0ABR9R2T6</accession>
<feature type="transmembrane region" description="Helical" evidence="1">
    <location>
        <begin position="6"/>
        <end position="28"/>
    </location>
</feature>
<keyword evidence="1" id="KW-0812">Transmembrane</keyword>
<evidence type="ECO:0000256" key="1">
    <source>
        <dbReference type="SAM" id="Phobius"/>
    </source>
</evidence>
<dbReference type="SUPFAM" id="SSF55874">
    <property type="entry name" value="ATPase domain of HSP90 chaperone/DNA topoisomerase II/histidine kinase"/>
    <property type="match status" value="1"/>
</dbReference>
<protein>
    <submittedName>
        <fullName evidence="3">GHKL domain-containing protein</fullName>
    </submittedName>
</protein>
<dbReference type="InterPro" id="IPR032834">
    <property type="entry name" value="NatK-like_C"/>
</dbReference>